<dbReference type="OrthoDB" id="4371474at2"/>
<dbReference type="RefSeq" id="WP_071929348.1">
    <property type="nucleotide sequence ID" value="NZ_CP018082.1"/>
</dbReference>
<evidence type="ECO:0000259" key="1">
    <source>
        <dbReference type="Pfam" id="PF02470"/>
    </source>
</evidence>
<organism evidence="2 3">
    <name type="scientific">Nocardia mangyaensis</name>
    <dbReference type="NCBI Taxonomy" id="2213200"/>
    <lineage>
        <taxon>Bacteria</taxon>
        <taxon>Bacillati</taxon>
        <taxon>Actinomycetota</taxon>
        <taxon>Actinomycetes</taxon>
        <taxon>Mycobacteriales</taxon>
        <taxon>Nocardiaceae</taxon>
        <taxon>Nocardia</taxon>
    </lineage>
</organism>
<dbReference type="EMBL" id="CP018082">
    <property type="protein sequence ID" value="APE36164.1"/>
    <property type="molecule type" value="Genomic_DNA"/>
</dbReference>
<name>A0A1J0VVS7_9NOCA</name>
<gene>
    <name evidence="2" type="ORF">BOX37_22040</name>
</gene>
<dbReference type="PANTHER" id="PTHR33371:SF16">
    <property type="entry name" value="MCE-FAMILY PROTEIN MCE3F"/>
    <property type="match status" value="1"/>
</dbReference>
<proteinExistence type="predicted"/>
<protein>
    <submittedName>
        <fullName evidence="2">MCE family protein</fullName>
    </submittedName>
</protein>
<evidence type="ECO:0000313" key="3">
    <source>
        <dbReference type="Proteomes" id="UP000183810"/>
    </source>
</evidence>
<dbReference type="GO" id="GO:0005576">
    <property type="term" value="C:extracellular region"/>
    <property type="evidence" value="ECO:0007669"/>
    <property type="project" value="TreeGrafter"/>
</dbReference>
<dbReference type="InterPro" id="IPR003399">
    <property type="entry name" value="Mce/MlaD"/>
</dbReference>
<keyword evidence="3" id="KW-1185">Reference proteome</keyword>
<dbReference type="Pfam" id="PF02470">
    <property type="entry name" value="MlaD"/>
    <property type="match status" value="1"/>
</dbReference>
<feature type="domain" description="Mce/MlaD" evidence="1">
    <location>
        <begin position="38"/>
        <end position="110"/>
    </location>
</feature>
<dbReference type="PANTHER" id="PTHR33371">
    <property type="entry name" value="INTERMEMBRANE PHOSPHOLIPID TRANSPORT SYSTEM BINDING PROTEIN MLAD-RELATED"/>
    <property type="match status" value="1"/>
</dbReference>
<dbReference type="AlphaFoldDB" id="A0A1J0VVS7"/>
<dbReference type="Proteomes" id="UP000183810">
    <property type="component" value="Chromosome"/>
</dbReference>
<evidence type="ECO:0000313" key="2">
    <source>
        <dbReference type="EMBL" id="APE36164.1"/>
    </source>
</evidence>
<reference evidence="2" key="1">
    <citation type="submission" date="2016-11" db="EMBL/GenBank/DDBJ databases">
        <authorList>
            <person name="Jaros S."/>
            <person name="Januszkiewicz K."/>
            <person name="Wedrychowicz H."/>
        </authorList>
    </citation>
    <scope>NUCLEOTIDE SEQUENCE [LARGE SCALE GENOMIC DNA]</scope>
    <source>
        <strain evidence="2">Y48</strain>
    </source>
</reference>
<dbReference type="KEGG" id="nsl:BOX37_22040"/>
<dbReference type="InterPro" id="IPR052336">
    <property type="entry name" value="MlaD_Phospholipid_Transporter"/>
</dbReference>
<accession>A0A1J0VVS7</accession>
<sequence>MKLRAAVSLCAIVAVLIFGVGYMSLGVLRLDPRIDFITVDLRLDNSGGLGPNSPVLLAGVRVGRTESVRKESDGVLVRLRIDDRHRIPLSSEVRIEQLSALGEPYVAFAPASGAGPYLADGQVVAADRIHVPMTITALSARLVELLDQIHPEAIARLVDTFDRALAGTDAAMQTLQRSSTLLAATLLSRTEAIRQLFADVQALGGDMEWLGPSLGTAGPLFGEFGVTLNAIVESGSALVESRPVPDYFTGDGLVPFLAELTTLIEEIGPGIAPLGQILGPVVTDAVRRSPAIDISTLIDQALQSVDVEGTVHFRLGVK</sequence>